<keyword evidence="3" id="KW-1185">Reference proteome</keyword>
<reference evidence="2 3" key="1">
    <citation type="submission" date="2015-07" db="EMBL/GenBank/DDBJ databases">
        <title>Emmonsia species relationships and genome sequence.</title>
        <authorList>
            <consortium name="The Broad Institute Genomics Platform"/>
            <person name="Cuomo C.A."/>
            <person name="Munoz J.F."/>
            <person name="Imamovic A."/>
            <person name="Priest M.E."/>
            <person name="Young S."/>
            <person name="Clay O.K."/>
            <person name="McEwen J.G."/>
        </authorList>
    </citation>
    <scope>NUCLEOTIDE SEQUENCE [LARGE SCALE GENOMIC DNA]</scope>
    <source>
        <strain evidence="2 3">UAMH 9510</strain>
    </source>
</reference>
<feature type="compositionally biased region" description="Polar residues" evidence="1">
    <location>
        <begin position="19"/>
        <end position="37"/>
    </location>
</feature>
<accession>A0A1J9PLA0</accession>
<sequence length="126" mass="13635">MSPRRISQGGFFEGPGSPAATSNSKHSGGPSSPGWQAPLPSQCNVELVQPVALLYWPHAHIYSLLQCKGKSAFVTFVQPCPATIALSHGKDVSKSEVKIRLQNRGLLADIQARRFIAKTLWQPGDK</sequence>
<comment type="caution">
    <text evidence="2">The sequence shown here is derived from an EMBL/GenBank/DDBJ whole genome shotgun (WGS) entry which is preliminary data.</text>
</comment>
<protein>
    <submittedName>
        <fullName evidence="2">Uncharacterized protein</fullName>
    </submittedName>
</protein>
<dbReference type="Proteomes" id="UP000182235">
    <property type="component" value="Unassembled WGS sequence"/>
</dbReference>
<proteinExistence type="predicted"/>
<dbReference type="EMBL" id="LGRN01000073">
    <property type="protein sequence ID" value="OJD17288.1"/>
    <property type="molecule type" value="Genomic_DNA"/>
</dbReference>
<evidence type="ECO:0000313" key="2">
    <source>
        <dbReference type="EMBL" id="OJD17288.1"/>
    </source>
</evidence>
<feature type="region of interest" description="Disordered" evidence="1">
    <location>
        <begin position="1"/>
        <end position="37"/>
    </location>
</feature>
<dbReference type="VEuPathDB" id="FungiDB:AJ78_02622"/>
<evidence type="ECO:0000256" key="1">
    <source>
        <dbReference type="SAM" id="MobiDB-lite"/>
    </source>
</evidence>
<organism evidence="2 3">
    <name type="scientific">Emergomyces pasteurianus Ep9510</name>
    <dbReference type="NCBI Taxonomy" id="1447872"/>
    <lineage>
        <taxon>Eukaryota</taxon>
        <taxon>Fungi</taxon>
        <taxon>Dikarya</taxon>
        <taxon>Ascomycota</taxon>
        <taxon>Pezizomycotina</taxon>
        <taxon>Eurotiomycetes</taxon>
        <taxon>Eurotiomycetidae</taxon>
        <taxon>Onygenales</taxon>
        <taxon>Ajellomycetaceae</taxon>
        <taxon>Emergomyces</taxon>
    </lineage>
</organism>
<evidence type="ECO:0000313" key="3">
    <source>
        <dbReference type="Proteomes" id="UP000182235"/>
    </source>
</evidence>
<dbReference type="AlphaFoldDB" id="A0A1J9PLA0"/>
<name>A0A1J9PLA0_9EURO</name>
<gene>
    <name evidence="2" type="ORF">AJ78_02622</name>
</gene>